<sequence length="460" mass="49468">MTAMEHASDHDSQTPDSPLSPSERSSTPSSITSSAATSVVDTGDISKLPLSSSTSSPPKSKKEERLKKYNKTAHRTVAAASGISTTVPVSGERPRPTPHSTLDDDVLFAIFEILYDHDPRAEGMTVKQICDILIEKHPEMVKLSSKTSNLVSAKLNAYVKRVEKGEKSIVYSLSRDWADASPKRMVYVYRGLLVKDYHLYVQQYLENQRAMEQVQVASHGGSELDSKDLKRYKRAGHAAVSSQASSQDFGDKKMPFLDSSLDLRMANLAVPYAVAPVTASLISAYEDAGFASLPPRAKSLGSMPDSDDDEDEEDDYEALRSSGDDSGVSVASHTRGATLVREKVPSSIGKRSKSMSLLGAKKPKTVHLTAAAATPRIPKNASIANNPSAAAAVAALRAAALSFNTQTEAVNTITSSILSDTTVEPSISMKWLETVRSGFLAQEIGAPEDVSLAELDMLFT</sequence>
<dbReference type="EMBL" id="JAEUBE010000511">
    <property type="protein sequence ID" value="KAH3660120.1"/>
    <property type="molecule type" value="Genomic_DNA"/>
</dbReference>
<protein>
    <recommendedName>
        <fullName evidence="2">GDS1 winged helix domain-containing protein</fullName>
    </recommendedName>
</protein>
<accession>A0A9P8NUU5</accession>
<dbReference type="OrthoDB" id="4090479at2759"/>
<name>A0A9P8NUU5_9ASCO</name>
<proteinExistence type="predicted"/>
<feature type="compositionally biased region" description="Acidic residues" evidence="1">
    <location>
        <begin position="305"/>
        <end position="316"/>
    </location>
</feature>
<feature type="region of interest" description="Disordered" evidence="1">
    <location>
        <begin position="294"/>
        <end position="336"/>
    </location>
</feature>
<organism evidence="3 4">
    <name type="scientific">Ogataea philodendri</name>
    <dbReference type="NCBI Taxonomy" id="1378263"/>
    <lineage>
        <taxon>Eukaryota</taxon>
        <taxon>Fungi</taxon>
        <taxon>Dikarya</taxon>
        <taxon>Ascomycota</taxon>
        <taxon>Saccharomycotina</taxon>
        <taxon>Pichiomycetes</taxon>
        <taxon>Pichiales</taxon>
        <taxon>Pichiaceae</taxon>
        <taxon>Ogataea</taxon>
    </lineage>
</organism>
<reference evidence="3" key="2">
    <citation type="submission" date="2021-01" db="EMBL/GenBank/DDBJ databases">
        <authorList>
            <person name="Schikora-Tamarit M.A."/>
        </authorList>
    </citation>
    <scope>NUCLEOTIDE SEQUENCE</scope>
    <source>
        <strain evidence="3">CBS6075</strain>
    </source>
</reference>
<keyword evidence="4" id="KW-1185">Reference proteome</keyword>
<comment type="caution">
    <text evidence="3">The sequence shown here is derived from an EMBL/GenBank/DDBJ whole genome shotgun (WGS) entry which is preliminary data.</text>
</comment>
<feature type="compositionally biased region" description="Low complexity" evidence="1">
    <location>
        <begin position="17"/>
        <end position="38"/>
    </location>
</feature>
<dbReference type="GeneID" id="70239289"/>
<feature type="domain" description="GDS1 winged helix" evidence="2">
    <location>
        <begin position="100"/>
        <end position="193"/>
    </location>
</feature>
<dbReference type="Pfam" id="PF25318">
    <property type="entry name" value="WHD_GDS1"/>
    <property type="match status" value="1"/>
</dbReference>
<evidence type="ECO:0000256" key="1">
    <source>
        <dbReference type="SAM" id="MobiDB-lite"/>
    </source>
</evidence>
<dbReference type="Proteomes" id="UP000769157">
    <property type="component" value="Unassembled WGS sequence"/>
</dbReference>
<feature type="region of interest" description="Disordered" evidence="1">
    <location>
        <begin position="1"/>
        <end position="100"/>
    </location>
</feature>
<reference evidence="3" key="1">
    <citation type="journal article" date="2021" name="Open Biol.">
        <title>Shared evolutionary footprints suggest mitochondrial oxidative damage underlies multiple complex I losses in fungi.</title>
        <authorList>
            <person name="Schikora-Tamarit M.A."/>
            <person name="Marcet-Houben M."/>
            <person name="Nosek J."/>
            <person name="Gabaldon T."/>
        </authorList>
    </citation>
    <scope>NUCLEOTIDE SEQUENCE</scope>
    <source>
        <strain evidence="3">CBS6075</strain>
    </source>
</reference>
<evidence type="ECO:0000259" key="2">
    <source>
        <dbReference type="Pfam" id="PF25318"/>
    </source>
</evidence>
<feature type="compositionally biased region" description="Basic and acidic residues" evidence="1">
    <location>
        <begin position="1"/>
        <end position="13"/>
    </location>
</feature>
<feature type="compositionally biased region" description="Low complexity" evidence="1">
    <location>
        <begin position="46"/>
        <end position="58"/>
    </location>
</feature>
<evidence type="ECO:0000313" key="4">
    <source>
        <dbReference type="Proteomes" id="UP000769157"/>
    </source>
</evidence>
<gene>
    <name evidence="3" type="ORF">OGAPHI_007325</name>
</gene>
<dbReference type="InterPro" id="IPR057511">
    <property type="entry name" value="WH_GDS1"/>
</dbReference>
<dbReference type="RefSeq" id="XP_046057831.1">
    <property type="nucleotide sequence ID" value="XM_046208709.1"/>
</dbReference>
<dbReference type="AlphaFoldDB" id="A0A9P8NUU5"/>
<evidence type="ECO:0000313" key="3">
    <source>
        <dbReference type="EMBL" id="KAH3660120.1"/>
    </source>
</evidence>